<protein>
    <recommendedName>
        <fullName evidence="5">TrbC/VirB2 family protein</fullName>
    </recommendedName>
</protein>
<sequence>MTPRRRKAADLLSMFGLVALTSLLSAEPAFAQTNLESFGQSVLDLLSNGLLRIVAILAIIAAGFGWLTGRVNTGALVTVIIGIALIFSAPWIVDQLQG</sequence>
<keyword evidence="1" id="KW-0472">Membrane</keyword>
<keyword evidence="1" id="KW-1133">Transmembrane helix</keyword>
<dbReference type="AlphaFoldDB" id="A0A177JPJ8"/>
<dbReference type="InterPro" id="IPR007039">
    <property type="entry name" value="TrbC/VirB2"/>
</dbReference>
<accession>A0A177JPJ8</accession>
<evidence type="ECO:0000256" key="1">
    <source>
        <dbReference type="SAM" id="Phobius"/>
    </source>
</evidence>
<feature type="transmembrane region" description="Helical" evidence="1">
    <location>
        <begin position="74"/>
        <end position="93"/>
    </location>
</feature>
<gene>
    <name evidence="3" type="ORF">AX777_22010</name>
</gene>
<evidence type="ECO:0000313" key="3">
    <source>
        <dbReference type="EMBL" id="OAH42155.1"/>
    </source>
</evidence>
<keyword evidence="1" id="KW-0812">Transmembrane</keyword>
<proteinExistence type="predicted"/>
<feature type="transmembrane region" description="Helical" evidence="1">
    <location>
        <begin position="50"/>
        <end position="67"/>
    </location>
</feature>
<dbReference type="EMBL" id="LSTR01000044">
    <property type="protein sequence ID" value="OAH42155.1"/>
    <property type="molecule type" value="Genomic_DNA"/>
</dbReference>
<feature type="signal peptide" evidence="2">
    <location>
        <begin position="1"/>
        <end position="31"/>
    </location>
</feature>
<keyword evidence="2" id="KW-0732">Signal</keyword>
<dbReference type="Proteomes" id="UP000077262">
    <property type="component" value="Unassembled WGS sequence"/>
</dbReference>
<evidence type="ECO:0000256" key="2">
    <source>
        <dbReference type="SAM" id="SignalP"/>
    </source>
</evidence>
<comment type="caution">
    <text evidence="3">The sequence shown here is derived from an EMBL/GenBank/DDBJ whole genome shotgun (WGS) entry which is preliminary data.</text>
</comment>
<name>A0A177JPJ8_SPHYA</name>
<feature type="chain" id="PRO_5008065279" description="TrbC/VirB2 family protein" evidence="2">
    <location>
        <begin position="32"/>
        <end position="98"/>
    </location>
</feature>
<reference evidence="3 4" key="1">
    <citation type="submission" date="2016-02" db="EMBL/GenBank/DDBJ databases">
        <authorList>
            <person name="Wen L."/>
            <person name="He K."/>
            <person name="Yang H."/>
        </authorList>
    </citation>
    <scope>NUCLEOTIDE SEQUENCE [LARGE SCALE GENOMIC DNA]</scope>
    <source>
        <strain evidence="3 4">CD09_2</strain>
    </source>
</reference>
<dbReference type="Pfam" id="PF04956">
    <property type="entry name" value="TrbC"/>
    <property type="match status" value="1"/>
</dbReference>
<evidence type="ECO:0008006" key="5">
    <source>
        <dbReference type="Google" id="ProtNLM"/>
    </source>
</evidence>
<organism evidence="3 4">
    <name type="scientific">Sphingobium yanoikuyae</name>
    <name type="common">Sphingomonas yanoikuyae</name>
    <dbReference type="NCBI Taxonomy" id="13690"/>
    <lineage>
        <taxon>Bacteria</taxon>
        <taxon>Pseudomonadati</taxon>
        <taxon>Pseudomonadota</taxon>
        <taxon>Alphaproteobacteria</taxon>
        <taxon>Sphingomonadales</taxon>
        <taxon>Sphingomonadaceae</taxon>
        <taxon>Sphingobium</taxon>
    </lineage>
</organism>
<evidence type="ECO:0000313" key="4">
    <source>
        <dbReference type="Proteomes" id="UP000077262"/>
    </source>
</evidence>
<dbReference type="OrthoDB" id="7478319at2"/>